<dbReference type="EMBL" id="MHFR01000016">
    <property type="protein sequence ID" value="OGW99068.1"/>
    <property type="molecule type" value="Genomic_DNA"/>
</dbReference>
<dbReference type="InterPro" id="IPR033175">
    <property type="entry name" value="PSD-A"/>
</dbReference>
<keyword evidence="4" id="KW-0443">Lipid metabolism</keyword>
<dbReference type="AlphaFoldDB" id="A0A1G1L1S5"/>
<comment type="caution">
    <text evidence="12">The sequence shown here is derived from an EMBL/GenBank/DDBJ whole genome shotgun (WGS) entry which is preliminary data.</text>
</comment>
<keyword evidence="9" id="KW-1208">Phospholipid metabolism</keyword>
<keyword evidence="2" id="KW-0444">Lipid biosynthesis</keyword>
<keyword evidence="1" id="KW-1003">Cell membrane</keyword>
<dbReference type="GO" id="GO:0004609">
    <property type="term" value="F:phosphatidylserine decarboxylase activity"/>
    <property type="evidence" value="ECO:0007669"/>
    <property type="project" value="InterPro"/>
</dbReference>
<feature type="transmembrane region" description="Helical" evidence="11">
    <location>
        <begin position="12"/>
        <end position="30"/>
    </location>
</feature>
<protein>
    <recommendedName>
        <fullName evidence="14">Phosphatidylserine decarboxylase</fullName>
    </recommendedName>
</protein>
<evidence type="ECO:0008006" key="14">
    <source>
        <dbReference type="Google" id="ProtNLM"/>
    </source>
</evidence>
<accession>A0A1G1L1S5</accession>
<keyword evidence="6" id="KW-0865">Zymogen</keyword>
<keyword evidence="8" id="KW-0456">Lyase</keyword>
<evidence type="ECO:0000256" key="10">
    <source>
        <dbReference type="ARBA" id="ARBA00023317"/>
    </source>
</evidence>
<evidence type="ECO:0000256" key="6">
    <source>
        <dbReference type="ARBA" id="ARBA00023145"/>
    </source>
</evidence>
<keyword evidence="7" id="KW-0594">Phospholipid biosynthesis</keyword>
<evidence type="ECO:0000256" key="7">
    <source>
        <dbReference type="ARBA" id="ARBA00023209"/>
    </source>
</evidence>
<evidence type="ECO:0000256" key="5">
    <source>
        <dbReference type="ARBA" id="ARBA00023136"/>
    </source>
</evidence>
<name>A0A1G1L1S5_9BACT</name>
<dbReference type="PANTHER" id="PTHR35809">
    <property type="entry name" value="ARCHAETIDYLSERINE DECARBOXYLASE PROENZYME-RELATED"/>
    <property type="match status" value="1"/>
</dbReference>
<evidence type="ECO:0000256" key="11">
    <source>
        <dbReference type="SAM" id="Phobius"/>
    </source>
</evidence>
<dbReference type="InterPro" id="IPR003817">
    <property type="entry name" value="PS_Dcarbxylase"/>
</dbReference>
<evidence type="ECO:0000256" key="3">
    <source>
        <dbReference type="ARBA" id="ARBA00022793"/>
    </source>
</evidence>
<keyword evidence="10" id="KW-0670">Pyruvate</keyword>
<dbReference type="Pfam" id="PF02666">
    <property type="entry name" value="PS_Dcarbxylase"/>
    <property type="match status" value="1"/>
</dbReference>
<gene>
    <name evidence="12" type="ORF">A3G33_01450</name>
</gene>
<evidence type="ECO:0000256" key="2">
    <source>
        <dbReference type="ARBA" id="ARBA00022516"/>
    </source>
</evidence>
<keyword evidence="11" id="KW-0812">Transmembrane</keyword>
<keyword evidence="5 11" id="KW-0472">Membrane</keyword>
<keyword evidence="3" id="KW-0210">Decarboxylase</keyword>
<evidence type="ECO:0000256" key="9">
    <source>
        <dbReference type="ARBA" id="ARBA00023264"/>
    </source>
</evidence>
<evidence type="ECO:0000256" key="4">
    <source>
        <dbReference type="ARBA" id="ARBA00023098"/>
    </source>
</evidence>
<evidence type="ECO:0000256" key="1">
    <source>
        <dbReference type="ARBA" id="ARBA00022475"/>
    </source>
</evidence>
<sequence>MINIAIDRRAWPGFYAILLYGSILCMIFFGQYWLDIVLLILLSAQLLFFRIPKRRIPVTENPVAAADGKVVEISTVTEERFFKEETVKIGTFLSLLNAHMTLAPIAGKVRFLQYVPGKFINALKQKSVMYNESNWIALEQGDRRILIRQMSGAIARRICCDVKLDQAVQKGGQLGIICYGSRVEIYIPKRCFRPTIEVGQHMKAGETILGEWIQ</sequence>
<keyword evidence="11" id="KW-1133">Transmembrane helix</keyword>
<proteinExistence type="predicted"/>
<dbReference type="GO" id="GO:0008654">
    <property type="term" value="P:phospholipid biosynthetic process"/>
    <property type="evidence" value="ECO:0007669"/>
    <property type="project" value="UniProtKB-KW"/>
</dbReference>
<organism evidence="12 13">
    <name type="scientific">Candidatus Danuiimicrobium aquiferis</name>
    <dbReference type="NCBI Taxonomy" id="1801832"/>
    <lineage>
        <taxon>Bacteria</taxon>
        <taxon>Pseudomonadati</taxon>
        <taxon>Candidatus Omnitrophota</taxon>
        <taxon>Candidatus Danuiimicrobium</taxon>
    </lineage>
</organism>
<dbReference type="Proteomes" id="UP000178187">
    <property type="component" value="Unassembled WGS sequence"/>
</dbReference>
<evidence type="ECO:0000256" key="8">
    <source>
        <dbReference type="ARBA" id="ARBA00023239"/>
    </source>
</evidence>
<dbReference type="PANTHER" id="PTHR35809:SF1">
    <property type="entry name" value="ARCHAETIDYLSERINE DECARBOXYLASE PROENZYME-RELATED"/>
    <property type="match status" value="1"/>
</dbReference>
<evidence type="ECO:0000313" key="13">
    <source>
        <dbReference type="Proteomes" id="UP000178187"/>
    </source>
</evidence>
<evidence type="ECO:0000313" key="12">
    <source>
        <dbReference type="EMBL" id="OGW99068.1"/>
    </source>
</evidence>
<reference evidence="12 13" key="1">
    <citation type="journal article" date="2016" name="Nat. Commun.">
        <title>Thousands of microbial genomes shed light on interconnected biogeochemical processes in an aquifer system.</title>
        <authorList>
            <person name="Anantharaman K."/>
            <person name="Brown C.T."/>
            <person name="Hug L.A."/>
            <person name="Sharon I."/>
            <person name="Castelle C.J."/>
            <person name="Probst A.J."/>
            <person name="Thomas B.C."/>
            <person name="Singh A."/>
            <person name="Wilkins M.J."/>
            <person name="Karaoz U."/>
            <person name="Brodie E.L."/>
            <person name="Williams K.H."/>
            <person name="Hubbard S.S."/>
            <person name="Banfield J.F."/>
        </authorList>
    </citation>
    <scope>NUCLEOTIDE SEQUENCE [LARGE SCALE GENOMIC DNA]</scope>
</reference>